<keyword evidence="2" id="KW-1185">Reference proteome</keyword>
<name>A0A8S1PDY7_9CILI</name>
<comment type="caution">
    <text evidence="1">The sequence shown here is derived from an EMBL/GenBank/DDBJ whole genome shotgun (WGS) entry which is preliminary data.</text>
</comment>
<dbReference type="Proteomes" id="UP000692954">
    <property type="component" value="Unassembled WGS sequence"/>
</dbReference>
<sequence>MHHPFFVNMWYQNKFHLNRFKQKRGITFKENALDFVNQYQENQEQVVME</sequence>
<proteinExistence type="predicted"/>
<accession>A0A8S1PDY7</accession>
<protein>
    <submittedName>
        <fullName evidence="1">Uncharacterized protein</fullName>
    </submittedName>
</protein>
<reference evidence="1" key="1">
    <citation type="submission" date="2021-01" db="EMBL/GenBank/DDBJ databases">
        <authorList>
            <consortium name="Genoscope - CEA"/>
            <person name="William W."/>
        </authorList>
    </citation>
    <scope>NUCLEOTIDE SEQUENCE</scope>
</reference>
<evidence type="ECO:0000313" key="1">
    <source>
        <dbReference type="EMBL" id="CAD8100758.1"/>
    </source>
</evidence>
<dbReference type="AlphaFoldDB" id="A0A8S1PDY7"/>
<dbReference type="EMBL" id="CAJJDN010000074">
    <property type="protein sequence ID" value="CAD8100758.1"/>
    <property type="molecule type" value="Genomic_DNA"/>
</dbReference>
<organism evidence="1 2">
    <name type="scientific">Paramecium sonneborni</name>
    <dbReference type="NCBI Taxonomy" id="65129"/>
    <lineage>
        <taxon>Eukaryota</taxon>
        <taxon>Sar</taxon>
        <taxon>Alveolata</taxon>
        <taxon>Ciliophora</taxon>
        <taxon>Intramacronucleata</taxon>
        <taxon>Oligohymenophorea</taxon>
        <taxon>Peniculida</taxon>
        <taxon>Parameciidae</taxon>
        <taxon>Paramecium</taxon>
    </lineage>
</organism>
<evidence type="ECO:0000313" key="2">
    <source>
        <dbReference type="Proteomes" id="UP000692954"/>
    </source>
</evidence>
<gene>
    <name evidence="1" type="ORF">PSON_ATCC_30995.1.T0740200</name>
</gene>